<proteinExistence type="inferred from homology"/>
<comment type="subcellular location">
    <subcellularLocation>
        <location evidence="1">Mitochondrion inner membrane</location>
        <topology evidence="1">Single-pass membrane protein</topology>
    </subcellularLocation>
</comment>
<comment type="caution">
    <text evidence="4">The sequence shown here is derived from an EMBL/GenBank/DDBJ whole genome shotgun (WGS) entry which is preliminary data.</text>
</comment>
<feature type="region of interest" description="Disordered" evidence="2">
    <location>
        <begin position="252"/>
        <end position="333"/>
    </location>
</feature>
<dbReference type="InterPro" id="IPR050365">
    <property type="entry name" value="TIM50"/>
</dbReference>
<dbReference type="RefSeq" id="XP_031024006.1">
    <property type="nucleotide sequence ID" value="XM_031170000.1"/>
</dbReference>
<dbReference type="InterPro" id="IPR004274">
    <property type="entry name" value="FCP1_dom"/>
</dbReference>
<organism evidence="4 5">
    <name type="scientific">Synchytrium microbalum</name>
    <dbReference type="NCBI Taxonomy" id="1806994"/>
    <lineage>
        <taxon>Eukaryota</taxon>
        <taxon>Fungi</taxon>
        <taxon>Fungi incertae sedis</taxon>
        <taxon>Chytridiomycota</taxon>
        <taxon>Chytridiomycota incertae sedis</taxon>
        <taxon>Chytridiomycetes</taxon>
        <taxon>Synchytriales</taxon>
        <taxon>Synchytriaceae</taxon>
        <taxon>Synchytrium</taxon>
    </lineage>
</organism>
<reference evidence="4 5" key="1">
    <citation type="journal article" date="2019" name="Sci. Rep.">
        <title>Comparative genomics of chytrid fungi reveal insights into the obligate biotrophic and pathogenic lifestyle of Synchytrium endobioticum.</title>
        <authorList>
            <person name="van de Vossenberg B.T.L.H."/>
            <person name="Warris S."/>
            <person name="Nguyen H.D.T."/>
            <person name="van Gent-Pelzer M.P.E."/>
            <person name="Joly D.L."/>
            <person name="van de Geest H.C."/>
            <person name="Bonants P.J.M."/>
            <person name="Smith D.S."/>
            <person name="Levesque C.A."/>
            <person name="van der Lee T.A.J."/>
        </authorList>
    </citation>
    <scope>NUCLEOTIDE SEQUENCE [LARGE SCALE GENOMIC DNA]</scope>
    <source>
        <strain evidence="4 5">JEL517</strain>
    </source>
</reference>
<dbReference type="GO" id="GO:0005744">
    <property type="term" value="C:TIM23 mitochondrial import inner membrane translocase complex"/>
    <property type="evidence" value="ECO:0007669"/>
    <property type="project" value="UniProtKB-UniRule"/>
</dbReference>
<keyword evidence="1" id="KW-0809">Transit peptide</keyword>
<dbReference type="PROSITE" id="PS50969">
    <property type="entry name" value="FCP1"/>
    <property type="match status" value="1"/>
</dbReference>
<keyword evidence="1" id="KW-0496">Mitochondrion</keyword>
<gene>
    <name evidence="4" type="ORF">SmJEL517_g04072</name>
</gene>
<dbReference type="InterPro" id="IPR023214">
    <property type="entry name" value="HAD_sf"/>
</dbReference>
<dbReference type="InterPro" id="IPR036412">
    <property type="entry name" value="HAD-like_sf"/>
</dbReference>
<keyword evidence="1" id="KW-0813">Transport</keyword>
<feature type="compositionally biased region" description="Polar residues" evidence="2">
    <location>
        <begin position="290"/>
        <end position="303"/>
    </location>
</feature>
<comment type="subunit">
    <text evidence="1">Component of the TIM23 complex.</text>
</comment>
<dbReference type="Proteomes" id="UP000319731">
    <property type="component" value="Unassembled WGS sequence"/>
</dbReference>
<keyword evidence="1" id="KW-0653">Protein transport</keyword>
<evidence type="ECO:0000313" key="4">
    <source>
        <dbReference type="EMBL" id="TPX32877.1"/>
    </source>
</evidence>
<dbReference type="Pfam" id="PF03031">
    <property type="entry name" value="NIF"/>
    <property type="match status" value="1"/>
</dbReference>
<sequence length="333" mass="37032">MFVSESAVPSPRNENMNTRLLIVLDLNGTIIDRVKETSRKLARANPHCPIEPNFTSNKAKIYFRPHLETFLTLLFDNFTVAAWTSAQPNNALPLAHGVFGKYFDKLAFVWNRSHCSAVKESRKDHSSIKDLRKVWVDPSRVDFSTLGREEDIDVHCHGPWSPRNTVLLDDTPYKASYTPNNIIPLPTFTVTDADNDQTKDTVLLSVCSYLLDLRAAYYSSPSAYFSDVRSFLTQRPLFTTHQAVNEEKWISSVGGDSDTQSVASSIRGSISGGGGNGGAESVAEQMQDLRLTNSGSTSPQQLTEMAGLPNRRIRQRGMGRPRPLNLGGDALYY</sequence>
<comment type="function">
    <text evidence="1">Essential component of the TIM23 complex, a complex that mediates the translocation of transit peptide-containing proteins across the mitochondrial inner membrane.</text>
</comment>
<keyword evidence="5" id="KW-1185">Reference proteome</keyword>
<feature type="domain" description="FCP1 homology" evidence="3">
    <location>
        <begin position="15"/>
        <end position="213"/>
    </location>
</feature>
<dbReference type="AlphaFoldDB" id="A0A507BVG1"/>
<dbReference type="SUPFAM" id="SSF56784">
    <property type="entry name" value="HAD-like"/>
    <property type="match status" value="1"/>
</dbReference>
<accession>A0A507BVG1</accession>
<evidence type="ECO:0000256" key="2">
    <source>
        <dbReference type="SAM" id="MobiDB-lite"/>
    </source>
</evidence>
<protein>
    <recommendedName>
        <fullName evidence="1">Mitochondrial import inner membrane translocase subunit TIM50</fullName>
    </recommendedName>
</protein>
<dbReference type="SMART" id="SM00577">
    <property type="entry name" value="CPDc"/>
    <property type="match status" value="1"/>
</dbReference>
<evidence type="ECO:0000259" key="3">
    <source>
        <dbReference type="PROSITE" id="PS50969"/>
    </source>
</evidence>
<dbReference type="Gene3D" id="3.40.50.1000">
    <property type="entry name" value="HAD superfamily/HAD-like"/>
    <property type="match status" value="1"/>
</dbReference>
<name>A0A507BVG1_9FUNG</name>
<keyword evidence="1" id="KW-0811">Translocation</keyword>
<dbReference type="PANTHER" id="PTHR12210">
    <property type="entry name" value="DULLARD PROTEIN PHOSPHATASE"/>
    <property type="match status" value="1"/>
</dbReference>
<dbReference type="OrthoDB" id="1711508at2759"/>
<comment type="similarity">
    <text evidence="1">Belongs to the TIM50 family.</text>
</comment>
<evidence type="ECO:0000256" key="1">
    <source>
        <dbReference type="RuleBase" id="RU365079"/>
    </source>
</evidence>
<dbReference type="GO" id="GO:0015031">
    <property type="term" value="P:protein transport"/>
    <property type="evidence" value="ECO:0007669"/>
    <property type="project" value="UniProtKB-KW"/>
</dbReference>
<dbReference type="EMBL" id="QEAO01000025">
    <property type="protein sequence ID" value="TPX32877.1"/>
    <property type="molecule type" value="Genomic_DNA"/>
</dbReference>
<dbReference type="STRING" id="1806994.A0A507BVG1"/>
<dbReference type="GeneID" id="42005297"/>
<evidence type="ECO:0000313" key="5">
    <source>
        <dbReference type="Proteomes" id="UP000319731"/>
    </source>
</evidence>